<accession>A0A9X5E680</accession>
<dbReference type="InterPro" id="IPR010982">
    <property type="entry name" value="Lambda_DNA-bd_dom_sf"/>
</dbReference>
<protein>
    <submittedName>
        <fullName evidence="2">Transcriptional regulator</fullName>
    </submittedName>
</protein>
<dbReference type="InterPro" id="IPR001387">
    <property type="entry name" value="Cro/C1-type_HTH"/>
</dbReference>
<dbReference type="EMBL" id="JTJC03000002">
    <property type="protein sequence ID" value="NHC34797.1"/>
    <property type="molecule type" value="Genomic_DNA"/>
</dbReference>
<gene>
    <name evidence="2" type="ORF">QH73_0009005</name>
</gene>
<reference evidence="2 3" key="1">
    <citation type="journal article" date="2015" name="Genome Announc.">
        <title>Draft Genome Sequence of the Terrestrial Cyanobacterium Scytonema millei VB511283, Isolated from Eastern India.</title>
        <authorList>
            <person name="Sen D."/>
            <person name="Chandrababunaidu M.M."/>
            <person name="Singh D."/>
            <person name="Sanghi N."/>
            <person name="Ghorai A."/>
            <person name="Mishra G.P."/>
            <person name="Madduluri M."/>
            <person name="Adhikary S.P."/>
            <person name="Tripathy S."/>
        </authorList>
    </citation>
    <scope>NUCLEOTIDE SEQUENCE [LARGE SCALE GENOMIC DNA]</scope>
    <source>
        <strain evidence="2 3">VB511283</strain>
    </source>
</reference>
<organism evidence="2 3">
    <name type="scientific">Scytonema millei VB511283</name>
    <dbReference type="NCBI Taxonomy" id="1245923"/>
    <lineage>
        <taxon>Bacteria</taxon>
        <taxon>Bacillati</taxon>
        <taxon>Cyanobacteriota</taxon>
        <taxon>Cyanophyceae</taxon>
        <taxon>Nostocales</taxon>
        <taxon>Scytonemataceae</taxon>
        <taxon>Scytonema</taxon>
    </lineage>
</organism>
<dbReference type="Proteomes" id="UP000031532">
    <property type="component" value="Unassembled WGS sequence"/>
</dbReference>
<sequence>MTPTFDATTYSNLLAQAAPKVIETEAEYERMLALTEQLHFTKNRTVEERTLYKLLVTLVELYESEHHPIPESKPHEVLQHIMAASGMRQADLVGIIGSSGVVSEIVNGKRAISKAQAKILGEQFKVSPSLFL</sequence>
<dbReference type="RefSeq" id="WP_039716688.1">
    <property type="nucleotide sequence ID" value="NZ_JTJC03000002.1"/>
</dbReference>
<dbReference type="GO" id="GO:0006355">
    <property type="term" value="P:regulation of DNA-templated transcription"/>
    <property type="evidence" value="ECO:0007669"/>
    <property type="project" value="InterPro"/>
</dbReference>
<dbReference type="SUPFAM" id="SSF47413">
    <property type="entry name" value="lambda repressor-like DNA-binding domains"/>
    <property type="match status" value="1"/>
</dbReference>
<proteinExistence type="predicted"/>
<comment type="caution">
    <text evidence="2">The sequence shown here is derived from an EMBL/GenBank/DDBJ whole genome shotgun (WGS) entry which is preliminary data.</text>
</comment>
<keyword evidence="3" id="KW-1185">Reference proteome</keyword>
<dbReference type="InterPro" id="IPR039060">
    <property type="entry name" value="Antitox_HigA"/>
</dbReference>
<evidence type="ECO:0000313" key="3">
    <source>
        <dbReference type="Proteomes" id="UP000031532"/>
    </source>
</evidence>
<dbReference type="PANTHER" id="PTHR40455">
    <property type="entry name" value="ANTITOXIN HIGA"/>
    <property type="match status" value="1"/>
</dbReference>
<name>A0A9X5E680_9CYAN</name>
<evidence type="ECO:0000313" key="2">
    <source>
        <dbReference type="EMBL" id="NHC34797.1"/>
    </source>
</evidence>
<dbReference type="PROSITE" id="PS50943">
    <property type="entry name" value="HTH_CROC1"/>
    <property type="match status" value="1"/>
</dbReference>
<dbReference type="AlphaFoldDB" id="A0A9X5E680"/>
<dbReference type="OrthoDB" id="426919at2"/>
<feature type="domain" description="HTH cro/C1-type" evidence="1">
    <location>
        <begin position="78"/>
        <end position="131"/>
    </location>
</feature>
<evidence type="ECO:0000259" key="1">
    <source>
        <dbReference type="PROSITE" id="PS50943"/>
    </source>
</evidence>
<dbReference type="GO" id="GO:0001046">
    <property type="term" value="F:core promoter sequence-specific DNA binding"/>
    <property type="evidence" value="ECO:0007669"/>
    <property type="project" value="TreeGrafter"/>
</dbReference>
<dbReference type="Gene3D" id="1.10.260.40">
    <property type="entry name" value="lambda repressor-like DNA-binding domains"/>
    <property type="match status" value="1"/>
</dbReference>
<dbReference type="SMART" id="SM00530">
    <property type="entry name" value="HTH_XRE"/>
    <property type="match status" value="1"/>
</dbReference>
<dbReference type="PANTHER" id="PTHR40455:SF1">
    <property type="entry name" value="ANTITOXIN HIGA"/>
    <property type="match status" value="1"/>
</dbReference>